<feature type="DNA-binding region" description="H-T-H motif" evidence="2">
    <location>
        <begin position="37"/>
        <end position="56"/>
    </location>
</feature>
<reference evidence="5 6" key="1">
    <citation type="journal article" date="2022" name="BMC Genomics">
        <title>Comparative genome analysis of mycobacteria focusing on tRNA and non-coding RNA.</title>
        <authorList>
            <person name="Behra P.R.K."/>
            <person name="Pettersson B.M.F."/>
            <person name="Ramesh M."/>
            <person name="Das S."/>
            <person name="Dasgupta S."/>
            <person name="Kirsebom L.A."/>
        </authorList>
    </citation>
    <scope>NUCLEOTIDE SEQUENCE [LARGE SCALE GENOMIC DNA]</scope>
    <source>
        <strain evidence="5 6">DSM 44078</strain>
    </source>
</reference>
<evidence type="ECO:0000313" key="5">
    <source>
        <dbReference type="EMBL" id="MCV7228065.1"/>
    </source>
</evidence>
<dbReference type="EMBL" id="JACKTY010000031">
    <property type="protein sequence ID" value="MCV7228065.1"/>
    <property type="molecule type" value="Genomic_DNA"/>
</dbReference>
<dbReference type="Proteomes" id="UP001526201">
    <property type="component" value="Unassembled WGS sequence"/>
</dbReference>
<name>A0ABT3CF17_9MYCO</name>
<organism evidence="5 6">
    <name type="scientific">Mycolicibacterium komossense</name>
    <dbReference type="NCBI Taxonomy" id="1779"/>
    <lineage>
        <taxon>Bacteria</taxon>
        <taxon>Bacillati</taxon>
        <taxon>Actinomycetota</taxon>
        <taxon>Actinomycetes</taxon>
        <taxon>Mycobacteriales</taxon>
        <taxon>Mycobacteriaceae</taxon>
        <taxon>Mycolicibacterium</taxon>
    </lineage>
</organism>
<comment type="caution">
    <text evidence="5">The sequence shown here is derived from an EMBL/GenBank/DDBJ whole genome shotgun (WGS) entry which is preliminary data.</text>
</comment>
<dbReference type="InterPro" id="IPR009057">
    <property type="entry name" value="Homeodomain-like_sf"/>
</dbReference>
<protein>
    <submittedName>
        <fullName evidence="5">TetR/AcrR family transcriptional regulator</fullName>
    </submittedName>
</protein>
<dbReference type="PANTHER" id="PTHR30055">
    <property type="entry name" value="HTH-TYPE TRANSCRIPTIONAL REGULATOR RUTR"/>
    <property type="match status" value="1"/>
</dbReference>
<keyword evidence="6" id="KW-1185">Reference proteome</keyword>
<feature type="region of interest" description="Disordered" evidence="3">
    <location>
        <begin position="120"/>
        <end position="140"/>
    </location>
</feature>
<evidence type="ECO:0000259" key="4">
    <source>
        <dbReference type="PROSITE" id="PS50977"/>
    </source>
</evidence>
<dbReference type="InterPro" id="IPR050109">
    <property type="entry name" value="HTH-type_TetR-like_transc_reg"/>
</dbReference>
<feature type="domain" description="HTH tetR-type" evidence="4">
    <location>
        <begin position="14"/>
        <end position="74"/>
    </location>
</feature>
<dbReference type="Pfam" id="PF00440">
    <property type="entry name" value="TetR_N"/>
    <property type="match status" value="1"/>
</dbReference>
<dbReference type="InterPro" id="IPR001647">
    <property type="entry name" value="HTH_TetR"/>
</dbReference>
<dbReference type="SUPFAM" id="SSF46689">
    <property type="entry name" value="Homeodomain-like"/>
    <property type="match status" value="1"/>
</dbReference>
<evidence type="ECO:0000256" key="2">
    <source>
        <dbReference type="PROSITE-ProRule" id="PRU00335"/>
    </source>
</evidence>
<dbReference type="PANTHER" id="PTHR30055:SF200">
    <property type="entry name" value="HTH-TYPE TRANSCRIPTIONAL REPRESSOR BDCR"/>
    <property type="match status" value="1"/>
</dbReference>
<gene>
    <name evidence="5" type="ORF">H7J73_18800</name>
</gene>
<dbReference type="PROSITE" id="PS50977">
    <property type="entry name" value="HTH_TETR_2"/>
    <property type="match status" value="1"/>
</dbReference>
<sequence>MTTANPVKRNLPAAQRRAMLLDAASELIIEHGVTGTCIDDVAAHAGVSKGAVYHHFKSKDDLLCALEQRFSTSIRDKARLARTSTVGLDDALSSWTTALVNAYLDERPLHDALFYGWSPTSRQAEKPPPTTSSSTTSGNYCSTPGPMMTLQPPTWQQGMPWPALRLQSTVRFSPIAPNPAIPSSHLQLPVLALLPLCQSLQQTAPTIRTER</sequence>
<proteinExistence type="predicted"/>
<dbReference type="PRINTS" id="PR00455">
    <property type="entry name" value="HTHTETR"/>
</dbReference>
<dbReference type="RefSeq" id="WP_264069119.1">
    <property type="nucleotide sequence ID" value="NZ_JACKTY010000031.1"/>
</dbReference>
<dbReference type="Gene3D" id="1.10.357.10">
    <property type="entry name" value="Tetracycline Repressor, domain 2"/>
    <property type="match status" value="1"/>
</dbReference>
<keyword evidence="1 2" id="KW-0238">DNA-binding</keyword>
<accession>A0ABT3CF17</accession>
<evidence type="ECO:0000256" key="3">
    <source>
        <dbReference type="SAM" id="MobiDB-lite"/>
    </source>
</evidence>
<evidence type="ECO:0000256" key="1">
    <source>
        <dbReference type="ARBA" id="ARBA00023125"/>
    </source>
</evidence>
<evidence type="ECO:0000313" key="6">
    <source>
        <dbReference type="Proteomes" id="UP001526201"/>
    </source>
</evidence>